<evidence type="ECO:0000256" key="15">
    <source>
        <dbReference type="SAM" id="SignalP"/>
    </source>
</evidence>
<keyword evidence="12 14" id="KW-0850">VLDL</keyword>
<keyword evidence="10 14" id="KW-0445">Lipid transport</keyword>
<evidence type="ECO:0000256" key="6">
    <source>
        <dbReference type="ARBA" id="ARBA00022525"/>
    </source>
</evidence>
<evidence type="ECO:0000256" key="13">
    <source>
        <dbReference type="ARBA" id="ARBA00031176"/>
    </source>
</evidence>
<evidence type="ECO:0000256" key="5">
    <source>
        <dbReference type="ARBA" id="ARBA00022513"/>
    </source>
</evidence>
<dbReference type="GO" id="GO:0006869">
    <property type="term" value="P:lipid transport"/>
    <property type="evidence" value="ECO:0007669"/>
    <property type="project" value="UniProtKB-UniRule"/>
</dbReference>
<accession>A0AAV7B555</accession>
<dbReference type="GO" id="GO:0016042">
    <property type="term" value="P:lipid catabolic process"/>
    <property type="evidence" value="ECO:0007669"/>
    <property type="project" value="UniProtKB-UniRule"/>
</dbReference>
<keyword evidence="7 14" id="KW-0427">LDL</keyword>
<reference evidence="16" key="1">
    <citation type="thesis" date="2020" institute="ProQuest LLC" country="789 East Eisenhower Parkway, Ann Arbor, MI, USA">
        <title>Comparative Genomics and Chromosome Evolution.</title>
        <authorList>
            <person name="Mudd A.B."/>
        </authorList>
    </citation>
    <scope>NUCLEOTIDE SEQUENCE</scope>
    <source>
        <strain evidence="16">237g6f4</strain>
        <tissue evidence="16">Blood</tissue>
    </source>
</reference>
<keyword evidence="9 14" id="KW-0442">Lipid degradation</keyword>
<dbReference type="GO" id="GO:0060697">
    <property type="term" value="P:positive regulation of phospholipid catabolic process"/>
    <property type="evidence" value="ECO:0007669"/>
    <property type="project" value="TreeGrafter"/>
</dbReference>
<evidence type="ECO:0000256" key="14">
    <source>
        <dbReference type="RuleBase" id="RU368054"/>
    </source>
</evidence>
<evidence type="ECO:0000256" key="12">
    <source>
        <dbReference type="ARBA" id="ARBA00023313"/>
    </source>
</evidence>
<keyword evidence="4 14" id="KW-0813">Transport</keyword>
<dbReference type="Pfam" id="PF05355">
    <property type="entry name" value="Apo-CII"/>
    <property type="match status" value="1"/>
</dbReference>
<dbReference type="AlphaFoldDB" id="A0AAV7B555"/>
<dbReference type="EMBL" id="WNYA01000006">
    <property type="protein sequence ID" value="KAG8567663.1"/>
    <property type="molecule type" value="Genomic_DNA"/>
</dbReference>
<evidence type="ECO:0000256" key="2">
    <source>
        <dbReference type="ARBA" id="ARBA00007221"/>
    </source>
</evidence>
<evidence type="ECO:0000256" key="4">
    <source>
        <dbReference type="ARBA" id="ARBA00022448"/>
    </source>
</evidence>
<comment type="function">
    <text evidence="14">Component of chylomicrons, very low-density lipoproteins (VLDL), low-density lipoproteins (LDL), and high-density lipoproteins (HDL) in plasma. Plays an important role in lipoprotein metabolism as an activator of lipoprotein lipase.</text>
</comment>
<evidence type="ECO:0000256" key="1">
    <source>
        <dbReference type="ARBA" id="ARBA00004613"/>
    </source>
</evidence>
<keyword evidence="14 15" id="KW-0732">Signal</keyword>
<dbReference type="Gene3D" id="1.10.1440.10">
    <property type="entry name" value="Apolipoprotein C-II"/>
    <property type="match status" value="1"/>
</dbReference>
<keyword evidence="11 14" id="KW-0443">Lipid metabolism</keyword>
<organism evidence="16 17">
    <name type="scientific">Engystomops pustulosus</name>
    <name type="common">Tungara frog</name>
    <name type="synonym">Physalaemus pustulosus</name>
    <dbReference type="NCBI Taxonomy" id="76066"/>
    <lineage>
        <taxon>Eukaryota</taxon>
        <taxon>Metazoa</taxon>
        <taxon>Chordata</taxon>
        <taxon>Craniata</taxon>
        <taxon>Vertebrata</taxon>
        <taxon>Euteleostomi</taxon>
        <taxon>Amphibia</taxon>
        <taxon>Batrachia</taxon>
        <taxon>Anura</taxon>
        <taxon>Neobatrachia</taxon>
        <taxon>Hyloidea</taxon>
        <taxon>Leptodactylidae</taxon>
        <taxon>Leiuperinae</taxon>
        <taxon>Engystomops</taxon>
    </lineage>
</organism>
<gene>
    <name evidence="16" type="ORF">GDO81_013735</name>
</gene>
<comment type="subcellular location">
    <subcellularLocation>
        <location evidence="1 14">Secreted</location>
    </subcellularLocation>
</comment>
<protein>
    <recommendedName>
        <fullName evidence="3 14">Apolipoprotein C-II</fullName>
        <shortName evidence="14">Apo-CII</shortName>
        <shortName evidence="14">ApoC-II</shortName>
    </recommendedName>
    <alternativeName>
        <fullName evidence="13 14">Apolipoprotein C2</fullName>
    </alternativeName>
</protein>
<keyword evidence="6 14" id="KW-0964">Secreted</keyword>
<evidence type="ECO:0000313" key="16">
    <source>
        <dbReference type="EMBL" id="KAG8567663.1"/>
    </source>
</evidence>
<comment type="caution">
    <text evidence="16">The sequence shown here is derived from an EMBL/GenBank/DDBJ whole genome shotgun (WGS) entry which is preliminary data.</text>
</comment>
<dbReference type="GO" id="GO:0034362">
    <property type="term" value="C:low-density lipoprotein particle"/>
    <property type="evidence" value="ECO:0007669"/>
    <property type="project" value="UniProtKB-UniRule"/>
</dbReference>
<feature type="signal peptide" evidence="15">
    <location>
        <begin position="1"/>
        <end position="22"/>
    </location>
</feature>
<evidence type="ECO:0000256" key="7">
    <source>
        <dbReference type="ARBA" id="ARBA00022710"/>
    </source>
</evidence>
<name>A0AAV7B555_ENGPU</name>
<feature type="chain" id="PRO_5043978279" description="Apolipoprotein C-II" evidence="15">
    <location>
        <begin position="23"/>
        <end position="97"/>
    </location>
</feature>
<dbReference type="PANTHER" id="PTHR16566:SF0">
    <property type="entry name" value="APOLIPOPROTEIN C-II"/>
    <property type="match status" value="1"/>
</dbReference>
<dbReference type="GO" id="GO:0034364">
    <property type="term" value="C:high-density lipoprotein particle"/>
    <property type="evidence" value="ECO:0007669"/>
    <property type="project" value="UniProtKB-KW"/>
</dbReference>
<evidence type="ECO:0000256" key="11">
    <source>
        <dbReference type="ARBA" id="ARBA00023098"/>
    </source>
</evidence>
<dbReference type="PANTHER" id="PTHR16566">
    <property type="entry name" value="APOLIPOPROTEIN C-II"/>
    <property type="match status" value="1"/>
</dbReference>
<keyword evidence="5 14" id="KW-0162">Chylomicron</keyword>
<dbReference type="GO" id="GO:0034361">
    <property type="term" value="C:very-low-density lipoprotein particle"/>
    <property type="evidence" value="ECO:0007669"/>
    <property type="project" value="UniProtKB-UniRule"/>
</dbReference>
<keyword evidence="17" id="KW-1185">Reference proteome</keyword>
<dbReference type="GO" id="GO:0043274">
    <property type="term" value="F:phospholipase binding"/>
    <property type="evidence" value="ECO:0007669"/>
    <property type="project" value="TreeGrafter"/>
</dbReference>
<proteinExistence type="inferred from homology"/>
<keyword evidence="8 14" id="KW-0345">HDL</keyword>
<dbReference type="GO" id="GO:0042627">
    <property type="term" value="C:chylomicron"/>
    <property type="evidence" value="ECO:0007669"/>
    <property type="project" value="UniProtKB-UniRule"/>
</dbReference>
<comment type="similarity">
    <text evidence="2 14">Belongs to the apolipoprotein C2 family.</text>
</comment>
<evidence type="ECO:0000256" key="10">
    <source>
        <dbReference type="ARBA" id="ARBA00023055"/>
    </source>
</evidence>
<dbReference type="Proteomes" id="UP000824782">
    <property type="component" value="Unassembled WGS sequence"/>
</dbReference>
<dbReference type="InterPro" id="IPR008019">
    <property type="entry name" value="Apo-CII"/>
</dbReference>
<dbReference type="GO" id="GO:0016004">
    <property type="term" value="F:phospholipase activator activity"/>
    <property type="evidence" value="ECO:0007669"/>
    <property type="project" value="TreeGrafter"/>
</dbReference>
<evidence type="ECO:0000256" key="8">
    <source>
        <dbReference type="ARBA" id="ARBA00022850"/>
    </source>
</evidence>
<dbReference type="InterPro" id="IPR023121">
    <property type="entry name" value="ApoC-II_dom_sf"/>
</dbReference>
<sequence>MTKTQVLAISLILLLISTGIESYRIRKRESPTYLSQAQDMLSSTWEQVHGKTQELIEKARSTGVEEKIKEYYEKGTSAVFTYLNILSDQAYHWWQGN</sequence>
<evidence type="ECO:0000256" key="9">
    <source>
        <dbReference type="ARBA" id="ARBA00022963"/>
    </source>
</evidence>
<evidence type="ECO:0000313" key="17">
    <source>
        <dbReference type="Proteomes" id="UP000824782"/>
    </source>
</evidence>
<evidence type="ECO:0000256" key="3">
    <source>
        <dbReference type="ARBA" id="ARBA00013947"/>
    </source>
</evidence>